<keyword evidence="14" id="KW-0675">Receptor</keyword>
<dbReference type="InterPro" id="IPR010560">
    <property type="entry name" value="Neogenin_C"/>
</dbReference>
<dbReference type="InterPro" id="IPR036116">
    <property type="entry name" value="FN3_sf"/>
</dbReference>
<dbReference type="SMART" id="SM00060">
    <property type="entry name" value="FN3"/>
    <property type="match status" value="6"/>
</dbReference>
<dbReference type="Gene3D" id="2.60.40.10">
    <property type="entry name" value="Immunoglobulins"/>
    <property type="match status" value="10"/>
</dbReference>
<dbReference type="SMART" id="SM00408">
    <property type="entry name" value="IGc2"/>
    <property type="match status" value="4"/>
</dbReference>
<dbReference type="InterPro" id="IPR036179">
    <property type="entry name" value="Ig-like_dom_sf"/>
</dbReference>
<feature type="domain" description="Fibronectin type-III" evidence="13">
    <location>
        <begin position="962"/>
        <end position="1056"/>
    </location>
</feature>
<feature type="domain" description="Ig-like" evidence="12">
    <location>
        <begin position="36"/>
        <end position="136"/>
    </location>
</feature>
<feature type="domain" description="Ig-like" evidence="12">
    <location>
        <begin position="338"/>
        <end position="423"/>
    </location>
</feature>
<evidence type="ECO:0000256" key="2">
    <source>
        <dbReference type="ARBA" id="ARBA00009588"/>
    </source>
</evidence>
<evidence type="ECO:0000256" key="11">
    <source>
        <dbReference type="SAM" id="Phobius"/>
    </source>
</evidence>
<evidence type="ECO:0000259" key="13">
    <source>
        <dbReference type="PROSITE" id="PS50853"/>
    </source>
</evidence>
<dbReference type="InterPro" id="IPR013098">
    <property type="entry name" value="Ig_I-set"/>
</dbReference>
<dbReference type="Pfam" id="PF13895">
    <property type="entry name" value="Ig_2"/>
    <property type="match status" value="1"/>
</dbReference>
<feature type="domain" description="Ig-like" evidence="12">
    <location>
        <begin position="245"/>
        <end position="333"/>
    </location>
</feature>
<feature type="domain" description="Fibronectin type-III" evidence="13">
    <location>
        <begin position="566"/>
        <end position="659"/>
    </location>
</feature>
<feature type="domain" description="Ig-like" evidence="12">
    <location>
        <begin position="141"/>
        <end position="231"/>
    </location>
</feature>
<dbReference type="FunFam" id="2.60.40.10:FF:000551">
    <property type="entry name" value="Protogenin A"/>
    <property type="match status" value="1"/>
</dbReference>
<dbReference type="Pfam" id="PF06583">
    <property type="entry name" value="Neogenin_C"/>
    <property type="match status" value="2"/>
</dbReference>
<feature type="transmembrane region" description="Helical" evidence="11">
    <location>
        <begin position="1178"/>
        <end position="1200"/>
    </location>
</feature>
<dbReference type="Pfam" id="PF00041">
    <property type="entry name" value="fn3"/>
    <property type="match status" value="6"/>
</dbReference>
<evidence type="ECO:0000313" key="14">
    <source>
        <dbReference type="EMBL" id="NBJ61775.1"/>
    </source>
</evidence>
<dbReference type="InterPro" id="IPR003599">
    <property type="entry name" value="Ig_sub"/>
</dbReference>
<feature type="region of interest" description="Disordered" evidence="10">
    <location>
        <begin position="470"/>
        <end position="517"/>
    </location>
</feature>
<dbReference type="InterPro" id="IPR007110">
    <property type="entry name" value="Ig-like_dom"/>
</dbReference>
<keyword evidence="5 11" id="KW-1133">Transmembrane helix</keyword>
<comment type="similarity">
    <text evidence="2">Belongs to the immunoglobulin superfamily. DCC family.</text>
</comment>
<evidence type="ECO:0000256" key="9">
    <source>
        <dbReference type="ARBA" id="ARBA00023319"/>
    </source>
</evidence>
<dbReference type="SUPFAM" id="SSF49265">
    <property type="entry name" value="Fibronectin type III"/>
    <property type="match status" value="4"/>
</dbReference>
<feature type="domain" description="Fibronectin type-III" evidence="13">
    <location>
        <begin position="665"/>
        <end position="755"/>
    </location>
</feature>
<dbReference type="PRINTS" id="PR00014">
    <property type="entry name" value="FNTYPEIII"/>
</dbReference>
<dbReference type="SUPFAM" id="SSF48726">
    <property type="entry name" value="Immunoglobulin"/>
    <property type="match status" value="4"/>
</dbReference>
<dbReference type="PANTHER" id="PTHR44170:SF54">
    <property type="entry name" value="FI24025P1"/>
    <property type="match status" value="1"/>
</dbReference>
<dbReference type="EMBL" id="GIFK01004072">
    <property type="protein sequence ID" value="NBJ61775.1"/>
    <property type="molecule type" value="Transcribed_RNA"/>
</dbReference>
<comment type="subcellular location">
    <subcellularLocation>
        <location evidence="1">Membrane</location>
        <topology evidence="1">Single-pass type I membrane protein</topology>
    </subcellularLocation>
</comment>
<evidence type="ECO:0000256" key="10">
    <source>
        <dbReference type="SAM" id="MobiDB-lite"/>
    </source>
</evidence>
<dbReference type="InterPro" id="IPR003598">
    <property type="entry name" value="Ig_sub2"/>
</dbReference>
<dbReference type="CDD" id="cd00096">
    <property type="entry name" value="Ig"/>
    <property type="match status" value="1"/>
</dbReference>
<reference evidence="14" key="1">
    <citation type="submission" date="2019-10" db="EMBL/GenBank/DDBJ databases">
        <title>Short sand fly seasons in Tbilisi, Georgia, hinder development of host immunity to saliva of the visceral leishmaniasis vector Phlebotomus kandelakii.</title>
        <authorList>
            <person name="Oliveira F."/>
            <person name="Giorgobiani E."/>
            <person name="Guimaraes-Costa A.B."/>
            <person name="Abdeladhim M."/>
            <person name="Oristian J."/>
            <person name="Tskhvaradze L."/>
            <person name="Tsertsvadze N."/>
            <person name="Zakalashvili M."/>
            <person name="Valenzuela J.G."/>
            <person name="Kamhawi S."/>
        </authorList>
    </citation>
    <scope>NUCLEOTIDE SEQUENCE</scope>
    <source>
        <strain evidence="14">Wild-capture in Tbilisi</strain>
        <tissue evidence="14">Salivary glands</tissue>
    </source>
</reference>
<evidence type="ECO:0000256" key="1">
    <source>
        <dbReference type="ARBA" id="ARBA00004479"/>
    </source>
</evidence>
<feature type="compositionally biased region" description="Acidic residues" evidence="10">
    <location>
        <begin position="486"/>
        <end position="506"/>
    </location>
</feature>
<evidence type="ECO:0000256" key="5">
    <source>
        <dbReference type="ARBA" id="ARBA00022989"/>
    </source>
</evidence>
<dbReference type="GO" id="GO:0030154">
    <property type="term" value="P:cell differentiation"/>
    <property type="evidence" value="ECO:0007669"/>
    <property type="project" value="UniProtKB-ARBA"/>
</dbReference>
<dbReference type="FunFam" id="2.60.40.10:FF:000004">
    <property type="entry name" value="DCC isoform 1"/>
    <property type="match status" value="2"/>
</dbReference>
<dbReference type="SMART" id="SM00409">
    <property type="entry name" value="IG"/>
    <property type="match status" value="4"/>
</dbReference>
<dbReference type="GO" id="GO:0009653">
    <property type="term" value="P:anatomical structure morphogenesis"/>
    <property type="evidence" value="ECO:0007669"/>
    <property type="project" value="UniProtKB-ARBA"/>
</dbReference>
<dbReference type="Pfam" id="PF07679">
    <property type="entry name" value="I-set"/>
    <property type="match status" value="1"/>
</dbReference>
<feature type="domain" description="Fibronectin type-III" evidence="13">
    <location>
        <begin position="1061"/>
        <end position="1159"/>
    </location>
</feature>
<name>A0A6B2EF34_9DIPT</name>
<dbReference type="GO" id="GO:0016020">
    <property type="term" value="C:membrane"/>
    <property type="evidence" value="ECO:0007669"/>
    <property type="project" value="UniProtKB-SubCell"/>
</dbReference>
<evidence type="ECO:0000256" key="6">
    <source>
        <dbReference type="ARBA" id="ARBA00023136"/>
    </source>
</evidence>
<proteinExistence type="inferred from homology"/>
<feature type="domain" description="Fibronectin type-III" evidence="13">
    <location>
        <begin position="859"/>
        <end position="952"/>
    </location>
</feature>
<dbReference type="CDD" id="cd00063">
    <property type="entry name" value="FN3"/>
    <property type="match status" value="6"/>
</dbReference>
<dbReference type="InterPro" id="IPR013783">
    <property type="entry name" value="Ig-like_fold"/>
</dbReference>
<dbReference type="InterPro" id="IPR003961">
    <property type="entry name" value="FN3_dom"/>
</dbReference>
<keyword evidence="7" id="KW-1015">Disulfide bond</keyword>
<keyword evidence="4" id="KW-0677">Repeat</keyword>
<evidence type="ECO:0000256" key="8">
    <source>
        <dbReference type="ARBA" id="ARBA00023180"/>
    </source>
</evidence>
<keyword evidence="9" id="KW-0393">Immunoglobulin domain</keyword>
<dbReference type="PROSITE" id="PS50835">
    <property type="entry name" value="IG_LIKE"/>
    <property type="match status" value="4"/>
</dbReference>
<evidence type="ECO:0000256" key="3">
    <source>
        <dbReference type="ARBA" id="ARBA00022692"/>
    </source>
</evidence>
<feature type="region of interest" description="Disordered" evidence="10">
    <location>
        <begin position="752"/>
        <end position="787"/>
    </location>
</feature>
<evidence type="ECO:0000256" key="4">
    <source>
        <dbReference type="ARBA" id="ARBA00022737"/>
    </source>
</evidence>
<dbReference type="GO" id="GO:0098609">
    <property type="term" value="P:cell-cell adhesion"/>
    <property type="evidence" value="ECO:0007669"/>
    <property type="project" value="TreeGrafter"/>
</dbReference>
<evidence type="ECO:0000259" key="12">
    <source>
        <dbReference type="PROSITE" id="PS50835"/>
    </source>
</evidence>
<feature type="domain" description="Fibronectin type-III" evidence="13">
    <location>
        <begin position="760"/>
        <end position="852"/>
    </location>
</feature>
<feature type="compositionally biased region" description="Polar residues" evidence="10">
    <location>
        <begin position="766"/>
        <end position="776"/>
    </location>
</feature>
<dbReference type="PROSITE" id="PS50853">
    <property type="entry name" value="FN3"/>
    <property type="match status" value="6"/>
</dbReference>
<sequence>MRWTRVQCKLRCDTVILATILTFIGLFTKCHGSQALEFTLEPVDVAVQEGNSVLLQCSGRMDPSALKDGKTAPNIRWRGPDGQEIGIVGDTFRTQLQNGSLYISSIEENRGLTGTYQCLLTADGIGTIVSRPATVSIATLPELNQEFNEIYLFPGQTAYFRCLTAKLPHNVAYNVEWIKDDAPLLLDESRMLVLQSGALEIDELTASDRGTYQCNVTAGGTSKLSSKSNLNIKSTAGVPESFASPSFVVVPAPQTVREGETVTLECVANGNPKPTIRWLKNGGDIDMNDLDSRFRIIGTGSLQVLSAEDDDSGDYQCRAINSVDSLDASASVLVQVPPKFIQSPEDKAAFKKEELELECAIHGKPTPTVQWLKNGDLITPNDYMQIVSGSNLRILGLIGSDAGMFQCVGSNPAGAIQASARLEIVQPGEGRKRDRGKFLPLTPKSGAASREKILNTRLLSKSAFDSLLNAPKRRNTSNDDLNLGDYNDDDAGNDEDYEGEEDEEDEGTIHPYGPNVDPKKLFNSLMRAKDNLESDDIEHFSNVYIPPVTRKRIDASIEGSTPLPGPPRDLEAQIVKPRFISLSWMEPLKNPDEVISYTVFYKMTTSDRERKITTKSRDEQQVNIQSLLPGKTYQFRVVGNSIHGSGESSAILEESTQPEENISGPPRNVEGIPISDQEVHVKWEPPLVTNGIISKYRIYYFEIEDGAEMYMDSTSLEATLLDLKPFTEYTLSVVPFNQNGMGDPSNEIKVKTYSSTPSEPPHNVSLEATSSTSVTISWEPPPEDKRNGQITGYKIRYRKMKKLQVETTPGNVRHYELKNLERHSAYQVKIAAMTVNGSGPFTEWMHVQTFENDLDETQTPKQPDYIRTRPSAESIIITWGPPRDTNIKLRGFILGWGKGLPDVEMQELDAIARYYEIKGLEPNSEYVISLKARNLVGDGPPIYDYVRTREEALVEPPAPLEVPVGLRAITMSANSIVVYWTDTTLSKSQQVTDNRHYLVRYNPVATSRFKYHNTTALNCMIGDLKPNTQFEFAVKVVKGRRQSSWSMSVFNTTAQQNPIPPPKDLIVRIDDHNPQNVILHWQISSQFVEQITGFLVYYSTDTTKRDRDWAIEAIVGNSQTMAVIKNLLPYTTYYFKVQTRNVKGYGPFSTMVSHTTGKEVLTREQPTTLGGFSSTSGLYLIIGVALLLVLICVIVVAIVCRRKTPLTPDHAKKSYHKNNAGIIKPPDLWIHHDQMELKNIEKNNSQPPQTQMSDGASSSGAMTLPRSVIHDYDSETPLSHVSNSLDKRSYVPGYITTPMSTSMERPQFPRTQYSMSNQGHMSVGQTPVAQTPENPYTYETMPSNYSNPSITYAPGIAVDAAPKRGKGHPLKSFSGPPNTGVPIIPVPAVTIRPQNSSPFKKPSLATNPLANRLQNGAGVVAHSADEVQRLAPSTSTEELNQEMANLEGLMKDLSAITANEFEC</sequence>
<dbReference type="PANTHER" id="PTHR44170">
    <property type="entry name" value="PROTEIN SIDEKICK"/>
    <property type="match status" value="1"/>
</dbReference>
<organism evidence="14">
    <name type="scientific">Phlebotomus kandelakii</name>
    <dbReference type="NCBI Taxonomy" id="1109342"/>
    <lineage>
        <taxon>Eukaryota</taxon>
        <taxon>Metazoa</taxon>
        <taxon>Ecdysozoa</taxon>
        <taxon>Arthropoda</taxon>
        <taxon>Hexapoda</taxon>
        <taxon>Insecta</taxon>
        <taxon>Pterygota</taxon>
        <taxon>Neoptera</taxon>
        <taxon>Endopterygota</taxon>
        <taxon>Diptera</taxon>
        <taxon>Nematocera</taxon>
        <taxon>Psychodoidea</taxon>
        <taxon>Psychodidae</taxon>
        <taxon>Phlebotomus</taxon>
        <taxon>Larroussius</taxon>
    </lineage>
</organism>
<keyword evidence="6 11" id="KW-0472">Membrane</keyword>
<protein>
    <submittedName>
        <fullName evidence="14">Putative receptor mediating netrin-dependent axon guidance</fullName>
    </submittedName>
</protein>
<keyword evidence="3 11" id="KW-0812">Transmembrane</keyword>
<evidence type="ECO:0000256" key="7">
    <source>
        <dbReference type="ARBA" id="ARBA00023157"/>
    </source>
</evidence>
<accession>A0A6B2EF34</accession>
<dbReference type="Pfam" id="PF13927">
    <property type="entry name" value="Ig_3"/>
    <property type="match status" value="1"/>
</dbReference>
<keyword evidence="8" id="KW-0325">Glycoprotein</keyword>